<protein>
    <submittedName>
        <fullName evidence="2">Uncharacterized protein</fullName>
    </submittedName>
</protein>
<evidence type="ECO:0000313" key="3">
    <source>
        <dbReference type="Proteomes" id="UP001272242"/>
    </source>
</evidence>
<evidence type="ECO:0000313" key="2">
    <source>
        <dbReference type="EMBL" id="MDY3563078.1"/>
    </source>
</evidence>
<name>A0ABU5F7H8_9BACT</name>
<feature type="region of interest" description="Disordered" evidence="1">
    <location>
        <begin position="1"/>
        <end position="37"/>
    </location>
</feature>
<accession>A0ABU5F7H8</accession>
<gene>
    <name evidence="2" type="ORF">R5W23_004577</name>
</gene>
<dbReference type="EMBL" id="JAXBLV010000231">
    <property type="protein sequence ID" value="MDY3563078.1"/>
    <property type="molecule type" value="Genomic_DNA"/>
</dbReference>
<reference evidence="3" key="1">
    <citation type="journal article" date="2023" name="Mar. Drugs">
        <title>Gemmata algarum, a Novel Planctomycete Isolated from an Algal Mat, Displays Antimicrobial Activity.</title>
        <authorList>
            <person name="Kumar G."/>
            <person name="Kallscheuer N."/>
            <person name="Kashif M."/>
            <person name="Ahamad S."/>
            <person name="Jagadeeshwari U."/>
            <person name="Pannikurungottu S."/>
            <person name="Haufschild T."/>
            <person name="Kabuu M."/>
            <person name="Sasikala C."/>
            <person name="Jogler C."/>
            <person name="Ramana C."/>
        </authorList>
    </citation>
    <scope>NUCLEOTIDE SEQUENCE [LARGE SCALE GENOMIC DNA]</scope>
    <source>
        <strain evidence="3">JC673</strain>
    </source>
</reference>
<sequence length="59" mass="6024">MAGAGHQAETVGIGCASRGSGTLPAAEEPTPRILTFPTGEVKCPGRLGGYLEHHHRTAA</sequence>
<evidence type="ECO:0000256" key="1">
    <source>
        <dbReference type="SAM" id="MobiDB-lite"/>
    </source>
</evidence>
<dbReference type="RefSeq" id="WP_320689329.1">
    <property type="nucleotide sequence ID" value="NZ_JAXBLV010000231.1"/>
</dbReference>
<dbReference type="Proteomes" id="UP001272242">
    <property type="component" value="Unassembled WGS sequence"/>
</dbReference>
<organism evidence="2 3">
    <name type="scientific">Gemmata algarum</name>
    <dbReference type="NCBI Taxonomy" id="2975278"/>
    <lineage>
        <taxon>Bacteria</taxon>
        <taxon>Pseudomonadati</taxon>
        <taxon>Planctomycetota</taxon>
        <taxon>Planctomycetia</taxon>
        <taxon>Gemmatales</taxon>
        <taxon>Gemmataceae</taxon>
        <taxon>Gemmata</taxon>
    </lineage>
</organism>
<keyword evidence="3" id="KW-1185">Reference proteome</keyword>
<comment type="caution">
    <text evidence="2">The sequence shown here is derived from an EMBL/GenBank/DDBJ whole genome shotgun (WGS) entry which is preliminary data.</text>
</comment>
<proteinExistence type="predicted"/>